<reference evidence="1 2" key="1">
    <citation type="submission" date="2024-12" db="EMBL/GenBank/DDBJ databases">
        <title>The unique morphological basis and parallel evolutionary history of personate flowers in Penstemon.</title>
        <authorList>
            <person name="Depatie T.H."/>
            <person name="Wessinger C.A."/>
        </authorList>
    </citation>
    <scope>NUCLEOTIDE SEQUENCE [LARGE SCALE GENOMIC DNA]</scope>
    <source>
        <strain evidence="1">WTNN_2</strain>
        <tissue evidence="1">Leaf</tissue>
    </source>
</reference>
<dbReference type="Pfam" id="PF14299">
    <property type="entry name" value="PP2"/>
    <property type="match status" value="1"/>
</dbReference>
<name>A0ABD3RHN6_9LAMI</name>
<sequence length="170" mass="19631">MQSISIPARDLQISHVENPACWTQTSYHGALPVPELLEVWWLHVMARVNATELNKQTRYAAYLVFELNRPENLEKASAFVTFGREITDSSESQYFVFLEEEGTNPGQPGPFSQRRPDEWMEIKLGEVYNNSGDDGVLKICFWEKNTDKRKCGFIVRAIELRLLIKHKLTN</sequence>
<dbReference type="AlphaFoldDB" id="A0ABD3RHN6"/>
<evidence type="ECO:0000313" key="1">
    <source>
        <dbReference type="EMBL" id="KAL3812363.1"/>
    </source>
</evidence>
<keyword evidence="2" id="KW-1185">Reference proteome</keyword>
<evidence type="ECO:0000313" key="2">
    <source>
        <dbReference type="Proteomes" id="UP001634393"/>
    </source>
</evidence>
<dbReference type="EMBL" id="JBJXBP010000008">
    <property type="protein sequence ID" value="KAL3812363.1"/>
    <property type="molecule type" value="Genomic_DNA"/>
</dbReference>
<proteinExistence type="predicted"/>
<organism evidence="1 2">
    <name type="scientific">Penstemon smallii</name>
    <dbReference type="NCBI Taxonomy" id="265156"/>
    <lineage>
        <taxon>Eukaryota</taxon>
        <taxon>Viridiplantae</taxon>
        <taxon>Streptophyta</taxon>
        <taxon>Embryophyta</taxon>
        <taxon>Tracheophyta</taxon>
        <taxon>Spermatophyta</taxon>
        <taxon>Magnoliopsida</taxon>
        <taxon>eudicotyledons</taxon>
        <taxon>Gunneridae</taxon>
        <taxon>Pentapetalae</taxon>
        <taxon>asterids</taxon>
        <taxon>lamiids</taxon>
        <taxon>Lamiales</taxon>
        <taxon>Plantaginaceae</taxon>
        <taxon>Cheloneae</taxon>
        <taxon>Penstemon</taxon>
    </lineage>
</organism>
<dbReference type="PANTHER" id="PTHR32278:SF85">
    <property type="entry name" value="F-BOX PROTEIN PP2-B11-LIKE"/>
    <property type="match status" value="1"/>
</dbReference>
<gene>
    <name evidence="1" type="ORF">ACJIZ3_013631</name>
</gene>
<protein>
    <submittedName>
        <fullName evidence="1">Uncharacterized protein</fullName>
    </submittedName>
</protein>
<dbReference type="Proteomes" id="UP001634393">
    <property type="component" value="Unassembled WGS sequence"/>
</dbReference>
<dbReference type="InterPro" id="IPR025886">
    <property type="entry name" value="PP2-like"/>
</dbReference>
<dbReference type="PANTHER" id="PTHR32278">
    <property type="entry name" value="F-BOX DOMAIN-CONTAINING PROTEIN"/>
    <property type="match status" value="1"/>
</dbReference>
<comment type="caution">
    <text evidence="1">The sequence shown here is derived from an EMBL/GenBank/DDBJ whole genome shotgun (WGS) entry which is preliminary data.</text>
</comment>
<accession>A0ABD3RHN6</accession>